<evidence type="ECO:0000313" key="2">
    <source>
        <dbReference type="Proteomes" id="UP000008893"/>
    </source>
</evidence>
<dbReference type="RefSeq" id="YP_007005748.1">
    <property type="nucleotide sequence ID" value="NC_019514.1"/>
</dbReference>
<accession>G0YQA4</accession>
<dbReference type="KEGG" id="vg:14013700"/>
<name>G0YQA4_9CAUD</name>
<organism evidence="1 2">
    <name type="scientific">Erwinia phage vB_EamP-S6</name>
    <dbReference type="NCBI Taxonomy" id="1051675"/>
    <lineage>
        <taxon>Viruses</taxon>
        <taxon>Duplodnaviria</taxon>
        <taxon>Heunggongvirae</taxon>
        <taxon>Uroviricota</taxon>
        <taxon>Caudoviricetes</taxon>
        <taxon>Schitoviridae</taxon>
        <taxon>Waedenswilvirus</taxon>
        <taxon>Waedenswilvirus S6</taxon>
    </lineage>
</organism>
<proteinExistence type="predicted"/>
<keyword evidence="2" id="KW-1185">Reference proteome</keyword>
<dbReference type="EMBL" id="HQ728266">
    <property type="protein sequence ID" value="AEJ81531.1"/>
    <property type="molecule type" value="Genomic_DNA"/>
</dbReference>
<evidence type="ECO:0000313" key="1">
    <source>
        <dbReference type="EMBL" id="AEJ81531.1"/>
    </source>
</evidence>
<protein>
    <submittedName>
        <fullName evidence="1">Gp012</fullName>
    </submittedName>
</protein>
<sequence length="55" mass="6504">MAIDKPPLSRLVWVVYNTLGGRKPHPVPLGREANELLRTLQTPYWRAYRMRKYGH</sequence>
<reference evidence="1 2" key="1">
    <citation type="journal article" date="2011" name="Appl. Environ. Microbiol.">
        <title>Novel Virulent and Broad-Host-Range Erwinia amylovora Bacteriophages Reveal a High Degree of Mosaicism and a Relationship to Enterobacteriaceae Phages.</title>
        <authorList>
            <person name="Born Y."/>
            <person name="Fieseler L."/>
            <person name="Marazzi J."/>
            <person name="Lurz R."/>
            <person name="Duffy B."/>
            <person name="Loessner M.J."/>
        </authorList>
    </citation>
    <scope>NUCLEOTIDE SEQUENCE [LARGE SCALE GENOMIC DNA]</scope>
</reference>
<dbReference type="Proteomes" id="UP000008893">
    <property type="component" value="Segment"/>
</dbReference>
<dbReference type="GeneID" id="14013700"/>